<feature type="transmembrane region" description="Helical" evidence="5">
    <location>
        <begin position="389"/>
        <end position="410"/>
    </location>
</feature>
<organism evidence="7 8">
    <name type="scientific">Cryoendolithus antarcticus</name>
    <dbReference type="NCBI Taxonomy" id="1507870"/>
    <lineage>
        <taxon>Eukaryota</taxon>
        <taxon>Fungi</taxon>
        <taxon>Dikarya</taxon>
        <taxon>Ascomycota</taxon>
        <taxon>Pezizomycotina</taxon>
        <taxon>Dothideomycetes</taxon>
        <taxon>Dothideomycetidae</taxon>
        <taxon>Cladosporiales</taxon>
        <taxon>Cladosporiaceae</taxon>
        <taxon>Cryoendolithus</taxon>
    </lineage>
</organism>
<evidence type="ECO:0000313" key="8">
    <source>
        <dbReference type="Proteomes" id="UP000192596"/>
    </source>
</evidence>
<dbReference type="Proteomes" id="UP000192596">
    <property type="component" value="Unassembled WGS sequence"/>
</dbReference>
<keyword evidence="4 5" id="KW-0472">Membrane</keyword>
<dbReference type="EMBL" id="NAJO01000007">
    <property type="protein sequence ID" value="OQO11143.1"/>
    <property type="molecule type" value="Genomic_DNA"/>
</dbReference>
<evidence type="ECO:0000256" key="4">
    <source>
        <dbReference type="ARBA" id="ARBA00023136"/>
    </source>
</evidence>
<evidence type="ECO:0000313" key="7">
    <source>
        <dbReference type="EMBL" id="OQO11143.1"/>
    </source>
</evidence>
<dbReference type="OrthoDB" id="5376138at2759"/>
<comment type="subcellular location">
    <subcellularLocation>
        <location evidence="1">Membrane</location>
        <topology evidence="1">Multi-pass membrane protein</topology>
    </subcellularLocation>
</comment>
<keyword evidence="8" id="KW-1185">Reference proteome</keyword>
<comment type="caution">
    <text evidence="7">The sequence shown here is derived from an EMBL/GenBank/DDBJ whole genome shotgun (WGS) entry which is preliminary data.</text>
</comment>
<dbReference type="InterPro" id="IPR011701">
    <property type="entry name" value="MFS"/>
</dbReference>
<dbReference type="InterPro" id="IPR020846">
    <property type="entry name" value="MFS_dom"/>
</dbReference>
<dbReference type="InterPro" id="IPR036259">
    <property type="entry name" value="MFS_trans_sf"/>
</dbReference>
<dbReference type="Pfam" id="PF07690">
    <property type="entry name" value="MFS_1"/>
    <property type="match status" value="1"/>
</dbReference>
<dbReference type="PROSITE" id="PS50850">
    <property type="entry name" value="MFS"/>
    <property type="match status" value="1"/>
</dbReference>
<feature type="transmembrane region" description="Helical" evidence="5">
    <location>
        <begin position="347"/>
        <end position="368"/>
    </location>
</feature>
<feature type="transmembrane region" description="Helical" evidence="5">
    <location>
        <begin position="159"/>
        <end position="179"/>
    </location>
</feature>
<evidence type="ECO:0000256" key="2">
    <source>
        <dbReference type="ARBA" id="ARBA00022692"/>
    </source>
</evidence>
<keyword evidence="3 5" id="KW-1133">Transmembrane helix</keyword>
<feature type="transmembrane region" description="Helical" evidence="5">
    <location>
        <begin position="219"/>
        <end position="240"/>
    </location>
</feature>
<dbReference type="Gene3D" id="1.20.1250.20">
    <property type="entry name" value="MFS general substrate transporter like domains"/>
    <property type="match status" value="1"/>
</dbReference>
<sequence>MSVKFDAQVRQHSAISSLGQQQELNEKTDAQVRQQSAASDLGERRKLEEETCYEATAFAFDTWKKWLILTAVFYCQISMNFNAAIYANGVPGMAEDFGQTENTIRLGQMAFLLAYAFGCELWAPWSEELGRFWVLQASLFLVNVFQLPCMFATNFWTVLAARILGGLSSAGGSVTLGIVADMFEPKDQQYAVLYISYASCAGSVIAPIVGGFVEAYLPWQWVFYMQLILGVVAQTAHYFVVPETRSSVMLDKTARRRRKAAIAEKPNSKPADVTLFGPNEIDGNFLQRTDFKECRDLMWRPYHFLLTEPIVAFLSLLSGFSDALIFTGLNSFGMVLTLWGFGPVPTGLSFFSLLLGYTLGAVFFIPFFRRNTKAIERGNGELSAIKPETRLLPLLFTSVLLPLGLLGFGFSALGPPLVPHWIIPQVFIVLIGIANLAIYVATIDYMVAAYGAYCASATGGNGFCRDFLAGIAALYVNPLYSNIMPGTKWQLVIPTLILCLPAILLVIPVFIFWKWGAWFRKRSKFAESLAKEREEKKPARDEAIIKSRDPSRMGTAVNSPVGSRRPSLDLGLLDQVLERGVLGRYANVQH</sequence>
<feature type="transmembrane region" description="Helical" evidence="5">
    <location>
        <begin position="492"/>
        <end position="513"/>
    </location>
</feature>
<evidence type="ECO:0000259" key="6">
    <source>
        <dbReference type="PROSITE" id="PS50850"/>
    </source>
</evidence>
<feature type="transmembrane region" description="Helical" evidence="5">
    <location>
        <begin position="305"/>
        <end position="327"/>
    </location>
</feature>
<dbReference type="PANTHER" id="PTHR23502:SF3">
    <property type="entry name" value="MAJOR FACILITATOR SUPERFAMILY (MFS) PROFILE DOMAIN-CONTAINING PROTEIN-RELATED"/>
    <property type="match status" value="1"/>
</dbReference>
<feature type="transmembrane region" description="Helical" evidence="5">
    <location>
        <begin position="463"/>
        <end position="480"/>
    </location>
</feature>
<proteinExistence type="predicted"/>
<dbReference type="PANTHER" id="PTHR23502">
    <property type="entry name" value="MAJOR FACILITATOR SUPERFAMILY"/>
    <property type="match status" value="1"/>
</dbReference>
<feature type="transmembrane region" description="Helical" evidence="5">
    <location>
        <begin position="132"/>
        <end position="153"/>
    </location>
</feature>
<dbReference type="STRING" id="1507870.A0A1V8TID8"/>
<feature type="transmembrane region" description="Helical" evidence="5">
    <location>
        <begin position="191"/>
        <end position="213"/>
    </location>
</feature>
<gene>
    <name evidence="7" type="ORF">B0A48_05399</name>
</gene>
<dbReference type="SUPFAM" id="SSF103473">
    <property type="entry name" value="MFS general substrate transporter"/>
    <property type="match status" value="1"/>
</dbReference>
<dbReference type="InParanoid" id="A0A1V8TID8"/>
<dbReference type="AlphaFoldDB" id="A0A1V8TID8"/>
<reference evidence="8" key="1">
    <citation type="submission" date="2017-03" db="EMBL/GenBank/DDBJ databases">
        <title>Genomes of endolithic fungi from Antarctica.</title>
        <authorList>
            <person name="Coleine C."/>
            <person name="Masonjones S."/>
            <person name="Stajich J.E."/>
        </authorList>
    </citation>
    <scope>NUCLEOTIDE SEQUENCE [LARGE SCALE GENOMIC DNA]</scope>
    <source>
        <strain evidence="8">CCFEE 5527</strain>
    </source>
</reference>
<evidence type="ECO:0000256" key="5">
    <source>
        <dbReference type="SAM" id="Phobius"/>
    </source>
</evidence>
<dbReference type="GO" id="GO:0005886">
    <property type="term" value="C:plasma membrane"/>
    <property type="evidence" value="ECO:0007669"/>
    <property type="project" value="TreeGrafter"/>
</dbReference>
<feature type="domain" description="Major facilitator superfamily (MFS) profile" evidence="6">
    <location>
        <begin position="68"/>
        <end position="517"/>
    </location>
</feature>
<keyword evidence="2 5" id="KW-0812">Transmembrane</keyword>
<evidence type="ECO:0000256" key="3">
    <source>
        <dbReference type="ARBA" id="ARBA00022989"/>
    </source>
</evidence>
<feature type="transmembrane region" description="Helical" evidence="5">
    <location>
        <begin position="422"/>
        <end position="442"/>
    </location>
</feature>
<feature type="transmembrane region" description="Helical" evidence="5">
    <location>
        <begin position="106"/>
        <end position="125"/>
    </location>
</feature>
<evidence type="ECO:0000256" key="1">
    <source>
        <dbReference type="ARBA" id="ARBA00004141"/>
    </source>
</evidence>
<protein>
    <recommendedName>
        <fullName evidence="6">Major facilitator superfamily (MFS) profile domain-containing protein</fullName>
    </recommendedName>
</protein>
<name>A0A1V8TID8_9PEZI</name>
<accession>A0A1V8TID8</accession>
<feature type="transmembrane region" description="Helical" evidence="5">
    <location>
        <begin position="66"/>
        <end position="86"/>
    </location>
</feature>
<dbReference type="GO" id="GO:0022857">
    <property type="term" value="F:transmembrane transporter activity"/>
    <property type="evidence" value="ECO:0007669"/>
    <property type="project" value="InterPro"/>
</dbReference>